<keyword evidence="2" id="KW-1185">Reference proteome</keyword>
<proteinExistence type="predicted"/>
<gene>
    <name evidence="1" type="ORF">HPB47_009171</name>
</gene>
<organism evidence="1 2">
    <name type="scientific">Ixodes persulcatus</name>
    <name type="common">Taiga tick</name>
    <dbReference type="NCBI Taxonomy" id="34615"/>
    <lineage>
        <taxon>Eukaryota</taxon>
        <taxon>Metazoa</taxon>
        <taxon>Ecdysozoa</taxon>
        <taxon>Arthropoda</taxon>
        <taxon>Chelicerata</taxon>
        <taxon>Arachnida</taxon>
        <taxon>Acari</taxon>
        <taxon>Parasitiformes</taxon>
        <taxon>Ixodida</taxon>
        <taxon>Ixodoidea</taxon>
        <taxon>Ixodidae</taxon>
        <taxon>Ixodinae</taxon>
        <taxon>Ixodes</taxon>
    </lineage>
</organism>
<reference evidence="1 2" key="1">
    <citation type="journal article" date="2020" name="Cell">
        <title>Large-Scale Comparative Analyses of Tick Genomes Elucidate Their Genetic Diversity and Vector Capacities.</title>
        <authorList>
            <consortium name="Tick Genome and Microbiome Consortium (TIGMIC)"/>
            <person name="Jia N."/>
            <person name="Wang J."/>
            <person name="Shi W."/>
            <person name="Du L."/>
            <person name="Sun Y."/>
            <person name="Zhan W."/>
            <person name="Jiang J.F."/>
            <person name="Wang Q."/>
            <person name="Zhang B."/>
            <person name="Ji P."/>
            <person name="Bell-Sakyi L."/>
            <person name="Cui X.M."/>
            <person name="Yuan T.T."/>
            <person name="Jiang B.G."/>
            <person name="Yang W.F."/>
            <person name="Lam T.T."/>
            <person name="Chang Q.C."/>
            <person name="Ding S.J."/>
            <person name="Wang X.J."/>
            <person name="Zhu J.G."/>
            <person name="Ruan X.D."/>
            <person name="Zhao L."/>
            <person name="Wei J.T."/>
            <person name="Ye R.Z."/>
            <person name="Que T.C."/>
            <person name="Du C.H."/>
            <person name="Zhou Y.H."/>
            <person name="Cheng J.X."/>
            <person name="Dai P.F."/>
            <person name="Guo W.B."/>
            <person name="Han X.H."/>
            <person name="Huang E.J."/>
            <person name="Li L.F."/>
            <person name="Wei W."/>
            <person name="Gao Y.C."/>
            <person name="Liu J.Z."/>
            <person name="Shao H.Z."/>
            <person name="Wang X."/>
            <person name="Wang C.C."/>
            <person name="Yang T.C."/>
            <person name="Huo Q.B."/>
            <person name="Li W."/>
            <person name="Chen H.Y."/>
            <person name="Chen S.E."/>
            <person name="Zhou L.G."/>
            <person name="Ni X.B."/>
            <person name="Tian J.H."/>
            <person name="Sheng Y."/>
            <person name="Liu T."/>
            <person name="Pan Y.S."/>
            <person name="Xia L.Y."/>
            <person name="Li J."/>
            <person name="Zhao F."/>
            <person name="Cao W.C."/>
        </authorList>
    </citation>
    <scope>NUCLEOTIDE SEQUENCE [LARGE SCALE GENOMIC DNA]</scope>
    <source>
        <strain evidence="1">Iper-2018</strain>
    </source>
</reference>
<dbReference type="EMBL" id="JABSTQ010011241">
    <property type="protein sequence ID" value="KAG0413675.1"/>
    <property type="molecule type" value="Genomic_DNA"/>
</dbReference>
<sequence>MGLPSTPGFKNLLRRTTSVKHEISPTHDLDCNRELLCLNASFKCGCPSETHFILSGGDGETALCVRGRKLYEPCVSHLECSLGDPNARCLNSFCSCASHFYVTSATVTCTSVRWYSASAVLLPILVLVPVVFVIGMVAYKRLHTDLGWRMLLLGVGKQRHKRFHNEKNCGDAAPVMATIPLDRYNTSRSRGLPLDDQTLTEEGPGPRAEVPRAECDIRF</sequence>
<accession>A0AC60P2U7</accession>
<protein>
    <submittedName>
        <fullName evidence="1">Uncharacterized protein</fullName>
    </submittedName>
</protein>
<evidence type="ECO:0000313" key="1">
    <source>
        <dbReference type="EMBL" id="KAG0413675.1"/>
    </source>
</evidence>
<comment type="caution">
    <text evidence="1">The sequence shown here is derived from an EMBL/GenBank/DDBJ whole genome shotgun (WGS) entry which is preliminary data.</text>
</comment>
<name>A0AC60P2U7_IXOPE</name>
<dbReference type="Proteomes" id="UP000805193">
    <property type="component" value="Unassembled WGS sequence"/>
</dbReference>
<evidence type="ECO:0000313" key="2">
    <source>
        <dbReference type="Proteomes" id="UP000805193"/>
    </source>
</evidence>